<evidence type="ECO:0000256" key="1">
    <source>
        <dbReference type="ARBA" id="ARBA00004651"/>
    </source>
</evidence>
<dbReference type="GO" id="GO:0055085">
    <property type="term" value="P:transmembrane transport"/>
    <property type="evidence" value="ECO:0007669"/>
    <property type="project" value="InterPro"/>
</dbReference>
<dbReference type="CDD" id="cd06261">
    <property type="entry name" value="TM_PBP2"/>
    <property type="match status" value="1"/>
</dbReference>
<dbReference type="PANTHER" id="PTHR42929:SF1">
    <property type="entry name" value="INNER MEMBRANE ABC TRANSPORTER PERMEASE PROTEIN YDCU-RELATED"/>
    <property type="match status" value="1"/>
</dbReference>
<feature type="transmembrane region" description="Helical" evidence="8">
    <location>
        <begin position="251"/>
        <end position="271"/>
    </location>
</feature>
<comment type="similarity">
    <text evidence="2">Belongs to the binding-protein-dependent transport system permease family. CysTW subfamily.</text>
</comment>
<dbReference type="InterPro" id="IPR000515">
    <property type="entry name" value="MetI-like"/>
</dbReference>
<dbReference type="RefSeq" id="WP_213163731.1">
    <property type="nucleotide sequence ID" value="NZ_CP058214.1"/>
</dbReference>
<evidence type="ECO:0000256" key="5">
    <source>
        <dbReference type="ARBA" id="ARBA00022692"/>
    </source>
</evidence>
<evidence type="ECO:0000259" key="9">
    <source>
        <dbReference type="PROSITE" id="PS50928"/>
    </source>
</evidence>
<organism evidence="10 11">
    <name type="scientific">Kaustia mangrovi</name>
    <dbReference type="NCBI Taxonomy" id="2593653"/>
    <lineage>
        <taxon>Bacteria</taxon>
        <taxon>Pseudomonadati</taxon>
        <taxon>Pseudomonadota</taxon>
        <taxon>Alphaproteobacteria</taxon>
        <taxon>Hyphomicrobiales</taxon>
        <taxon>Parvibaculaceae</taxon>
        <taxon>Kaustia</taxon>
    </lineage>
</organism>
<feature type="transmembrane region" description="Helical" evidence="8">
    <location>
        <begin position="61"/>
        <end position="87"/>
    </location>
</feature>
<feature type="transmembrane region" description="Helical" evidence="8">
    <location>
        <begin position="12"/>
        <end position="41"/>
    </location>
</feature>
<dbReference type="EMBL" id="CP058214">
    <property type="protein sequence ID" value="QPC42497.1"/>
    <property type="molecule type" value="Genomic_DNA"/>
</dbReference>
<dbReference type="Proteomes" id="UP000593594">
    <property type="component" value="Chromosome"/>
</dbReference>
<evidence type="ECO:0000313" key="10">
    <source>
        <dbReference type="EMBL" id="QPC42497.1"/>
    </source>
</evidence>
<name>A0A7S8C374_9HYPH</name>
<dbReference type="SUPFAM" id="SSF161098">
    <property type="entry name" value="MetI-like"/>
    <property type="match status" value="1"/>
</dbReference>
<evidence type="ECO:0000313" key="11">
    <source>
        <dbReference type="Proteomes" id="UP000593594"/>
    </source>
</evidence>
<feature type="domain" description="ABC transmembrane type-1" evidence="9">
    <location>
        <begin position="65"/>
        <end position="270"/>
    </location>
</feature>
<dbReference type="PANTHER" id="PTHR42929">
    <property type="entry name" value="INNER MEMBRANE ABC TRANSPORTER PERMEASE PROTEIN YDCU-RELATED-RELATED"/>
    <property type="match status" value="1"/>
</dbReference>
<gene>
    <name evidence="10" type="ORF">HW532_07125</name>
</gene>
<proteinExistence type="inferred from homology"/>
<feature type="transmembrane region" description="Helical" evidence="8">
    <location>
        <begin position="145"/>
        <end position="166"/>
    </location>
</feature>
<dbReference type="Gene3D" id="1.10.3720.10">
    <property type="entry name" value="MetI-like"/>
    <property type="match status" value="1"/>
</dbReference>
<dbReference type="GO" id="GO:0005886">
    <property type="term" value="C:plasma membrane"/>
    <property type="evidence" value="ECO:0007669"/>
    <property type="project" value="UniProtKB-SubCell"/>
</dbReference>
<evidence type="ECO:0000256" key="2">
    <source>
        <dbReference type="ARBA" id="ARBA00007069"/>
    </source>
</evidence>
<evidence type="ECO:0000256" key="7">
    <source>
        <dbReference type="ARBA" id="ARBA00023136"/>
    </source>
</evidence>
<comment type="subcellular location">
    <subcellularLocation>
        <location evidence="1">Cell membrane</location>
        <topology evidence="1">Multi-pass membrane protein</topology>
    </subcellularLocation>
</comment>
<sequence>MERMEQRQGFLSALPVGVLLAAIFVAPLLVVFLFSFMPARVFTLAHMPSFENYRYFVEQGYYLSLFRSLGMAAAATVLLFVVSYPLAYGMAKVFGKFTLVITVGVVVSLFVSENIRLFGWVLTLMKGGMLLGTLKAWTGLELESWLYDVPIIIFGLVYAYFPFMLFPLAQGIAMVPDEVRLAASDLGASRTRIFLEIDLPLAMPGIVVGGLLSFVLAAGAMAESKLLGGQQVIVMADEVETAFTYGQNWPLGSALSVILIAIIGGLAFFALRRIDLDRIMGRKA</sequence>
<dbReference type="KEGG" id="kmn:HW532_07125"/>
<keyword evidence="6 8" id="KW-1133">Transmembrane helix</keyword>
<dbReference type="AlphaFoldDB" id="A0A7S8C374"/>
<feature type="transmembrane region" description="Helical" evidence="8">
    <location>
        <begin position="99"/>
        <end position="125"/>
    </location>
</feature>
<keyword evidence="11" id="KW-1185">Reference proteome</keyword>
<feature type="transmembrane region" description="Helical" evidence="8">
    <location>
        <begin position="199"/>
        <end position="222"/>
    </location>
</feature>
<keyword evidence="5 8" id="KW-0812">Transmembrane</keyword>
<reference evidence="10 11" key="1">
    <citation type="submission" date="2020-06" db="EMBL/GenBank/DDBJ databases">
        <title>Genome sequence of 2 isolates from Red Sea Mangroves.</title>
        <authorList>
            <person name="Sefrji F."/>
            <person name="Michoud G."/>
            <person name="Merlino G."/>
            <person name="Daffonchio D."/>
        </authorList>
    </citation>
    <scope>NUCLEOTIDE SEQUENCE [LARGE SCALE GENOMIC DNA]</scope>
    <source>
        <strain evidence="10 11">R1DC25</strain>
    </source>
</reference>
<accession>A0A7S8C374</accession>
<evidence type="ECO:0000256" key="4">
    <source>
        <dbReference type="ARBA" id="ARBA00022475"/>
    </source>
</evidence>
<evidence type="ECO:0000256" key="6">
    <source>
        <dbReference type="ARBA" id="ARBA00022989"/>
    </source>
</evidence>
<evidence type="ECO:0000256" key="3">
    <source>
        <dbReference type="ARBA" id="ARBA00022448"/>
    </source>
</evidence>
<keyword evidence="7 8" id="KW-0472">Membrane</keyword>
<keyword evidence="3" id="KW-0813">Transport</keyword>
<dbReference type="PROSITE" id="PS50928">
    <property type="entry name" value="ABC_TM1"/>
    <property type="match status" value="1"/>
</dbReference>
<evidence type="ECO:0000256" key="8">
    <source>
        <dbReference type="SAM" id="Phobius"/>
    </source>
</evidence>
<protein>
    <submittedName>
        <fullName evidence="10">ABC transporter permease</fullName>
    </submittedName>
</protein>
<keyword evidence="4" id="KW-1003">Cell membrane</keyword>
<dbReference type="InterPro" id="IPR035906">
    <property type="entry name" value="MetI-like_sf"/>
</dbReference>